<gene>
    <name evidence="6" type="ORF">D4A81_08615</name>
</gene>
<dbReference type="InterPro" id="IPR050515">
    <property type="entry name" value="Beta-lactam/transpept"/>
</dbReference>
<dbReference type="InterPro" id="IPR005311">
    <property type="entry name" value="PBP_dimer"/>
</dbReference>
<evidence type="ECO:0000256" key="3">
    <source>
        <dbReference type="ARBA" id="ARBA00023136"/>
    </source>
</evidence>
<evidence type="ECO:0000256" key="2">
    <source>
        <dbReference type="ARBA" id="ARBA00007171"/>
    </source>
</evidence>
<feature type="region of interest" description="Disordered" evidence="4">
    <location>
        <begin position="635"/>
        <end position="677"/>
    </location>
</feature>
<dbReference type="InterPro" id="IPR012338">
    <property type="entry name" value="Beta-lactam/transpept-like"/>
</dbReference>
<dbReference type="SUPFAM" id="SSF56519">
    <property type="entry name" value="Penicillin binding protein dimerisation domain"/>
    <property type="match status" value="1"/>
</dbReference>
<dbReference type="OrthoDB" id="9804124at2"/>
<dbReference type="RefSeq" id="WP_111525465.1">
    <property type="nucleotide sequence ID" value="NZ_CP032364.1"/>
</dbReference>
<dbReference type="AlphaFoldDB" id="A0A385Q0Q0"/>
<evidence type="ECO:0000256" key="5">
    <source>
        <dbReference type="SAM" id="Phobius"/>
    </source>
</evidence>
<dbReference type="KEGG" id="lua:D4A81_08615"/>
<organism evidence="6 7">
    <name type="scientific">Lachnoanaerobaculum umeaense</name>
    <dbReference type="NCBI Taxonomy" id="617123"/>
    <lineage>
        <taxon>Bacteria</taxon>
        <taxon>Bacillati</taxon>
        <taxon>Bacillota</taxon>
        <taxon>Clostridia</taxon>
        <taxon>Lachnospirales</taxon>
        <taxon>Lachnospiraceae</taxon>
        <taxon>Lachnoanaerobaculum</taxon>
    </lineage>
</organism>
<protein>
    <submittedName>
        <fullName evidence="6">Penicillin-binding protein 2</fullName>
    </submittedName>
</protein>
<dbReference type="SUPFAM" id="SSF56601">
    <property type="entry name" value="beta-lactamase/transpeptidase-like"/>
    <property type="match status" value="1"/>
</dbReference>
<dbReference type="PANTHER" id="PTHR30627">
    <property type="entry name" value="PEPTIDOGLYCAN D,D-TRANSPEPTIDASE"/>
    <property type="match status" value="1"/>
</dbReference>
<sequence length="677" mass="74700">MSDNLKTSPNKKGTNKKGGDGNISIPTDVLQGRLTIILVLIGIAFAALFFKILMLQKNNAVEYNKKILSQFKYESKEIPYKRGDILDRNGTYIATSEKVYDLILDAKQINSNQDKYLEATVNLLSEFFGYSTDELRNVIAEKSDNYYVVYAKNISYEQKIQFEEKVEEFRKTQKEAKEPKEIKGVWFEAKYKRMYPYGSTACNVIGFSGDESSKGYAGIEQYYNDTLTGISGREYGYLNDRSSLERIFKDPIDGNMVVSTIDLNIQKIVEKYINEWQNSTGSNMTAAIVMNPNNGEILAMATSRTFDLNNPRDLNPYYSQEQQDAMDDKAKGEALNNIWRNYTVSDTYEPGSPSKVFTVASAMEEGAINGNESYNCRGFEEIGGWKIRCANRNGHGDINVTEALMESCNVAMMDISRAEGGKKFYEYQKVFGFGLKTDIDLPGEADTSSLVHTAENAGATDLATNSFGQNYNTTMIQVAAAYSSVVNGGSYYKPHVAKQILNSKGAVIKNIDPELVRETVSAHTTIFINEALRRTVAEGTGGAAAVAGYDVGGKTGTAEKYPRGNGNYLVSFIGSVPAQSPEVVCYVLVDTPHVADQARSAYASSLFSKIMTEVLPYMNIYSNVDEGIDVSSFPSAEGITDSSTQTEAETKVYSREEVIPNDGENDLPGAPAGETQE</sequence>
<feature type="transmembrane region" description="Helical" evidence="5">
    <location>
        <begin position="34"/>
        <end position="55"/>
    </location>
</feature>
<evidence type="ECO:0000256" key="1">
    <source>
        <dbReference type="ARBA" id="ARBA00004370"/>
    </source>
</evidence>
<dbReference type="Pfam" id="PF00905">
    <property type="entry name" value="Transpeptidase"/>
    <property type="match status" value="1"/>
</dbReference>
<comment type="similarity">
    <text evidence="2">Belongs to the transpeptidase family.</text>
</comment>
<dbReference type="Pfam" id="PF03717">
    <property type="entry name" value="PBP_dimer"/>
    <property type="match status" value="1"/>
</dbReference>
<keyword evidence="7" id="KW-1185">Reference proteome</keyword>
<dbReference type="EMBL" id="CP032364">
    <property type="protein sequence ID" value="AYA99998.1"/>
    <property type="molecule type" value="Genomic_DNA"/>
</dbReference>
<dbReference type="GO" id="GO:0005886">
    <property type="term" value="C:plasma membrane"/>
    <property type="evidence" value="ECO:0007669"/>
    <property type="project" value="TreeGrafter"/>
</dbReference>
<dbReference type="InterPro" id="IPR001460">
    <property type="entry name" value="PCN-bd_Tpept"/>
</dbReference>
<evidence type="ECO:0000256" key="4">
    <source>
        <dbReference type="SAM" id="MobiDB-lite"/>
    </source>
</evidence>
<evidence type="ECO:0000313" key="7">
    <source>
        <dbReference type="Proteomes" id="UP000265562"/>
    </source>
</evidence>
<proteinExistence type="inferred from homology"/>
<dbReference type="PANTHER" id="PTHR30627:SF1">
    <property type="entry name" value="PEPTIDOGLYCAN D,D-TRANSPEPTIDASE FTSI"/>
    <property type="match status" value="1"/>
</dbReference>
<dbReference type="Proteomes" id="UP000265562">
    <property type="component" value="Chromosome"/>
</dbReference>
<dbReference type="GO" id="GO:0071555">
    <property type="term" value="P:cell wall organization"/>
    <property type="evidence" value="ECO:0007669"/>
    <property type="project" value="TreeGrafter"/>
</dbReference>
<accession>A0A385Q0Q0</accession>
<dbReference type="InterPro" id="IPR036138">
    <property type="entry name" value="PBP_dimer_sf"/>
</dbReference>
<dbReference type="Gene3D" id="3.40.710.10">
    <property type="entry name" value="DD-peptidase/beta-lactamase superfamily"/>
    <property type="match status" value="1"/>
</dbReference>
<keyword evidence="5" id="KW-0812">Transmembrane</keyword>
<keyword evidence="3 5" id="KW-0472">Membrane</keyword>
<dbReference type="GO" id="GO:0008658">
    <property type="term" value="F:penicillin binding"/>
    <property type="evidence" value="ECO:0007669"/>
    <property type="project" value="InterPro"/>
</dbReference>
<name>A0A385Q0Q0_9FIRM</name>
<evidence type="ECO:0000313" key="6">
    <source>
        <dbReference type="EMBL" id="AYA99998.1"/>
    </source>
</evidence>
<comment type="subcellular location">
    <subcellularLocation>
        <location evidence="1">Membrane</location>
    </subcellularLocation>
</comment>
<feature type="compositionally biased region" description="Basic and acidic residues" evidence="4">
    <location>
        <begin position="648"/>
        <end position="658"/>
    </location>
</feature>
<dbReference type="Gene3D" id="3.90.1310.10">
    <property type="entry name" value="Penicillin-binding protein 2a (Domain 2)"/>
    <property type="match status" value="1"/>
</dbReference>
<reference evidence="6 7" key="1">
    <citation type="submission" date="2018-09" db="EMBL/GenBank/DDBJ databases">
        <title>Genome sequencing of Lachnoanaerobaculum umeaense DSM 23576.</title>
        <authorList>
            <person name="Kook J.-K."/>
            <person name="Park S.-N."/>
            <person name="Lim Y.K."/>
        </authorList>
    </citation>
    <scope>NUCLEOTIDE SEQUENCE [LARGE SCALE GENOMIC DNA]</scope>
    <source>
        <strain evidence="7">DSM 23576 \ CCUG 58757</strain>
    </source>
</reference>
<keyword evidence="5" id="KW-1133">Transmembrane helix</keyword>